<feature type="region of interest" description="Disordered" evidence="1">
    <location>
        <begin position="1"/>
        <end position="51"/>
    </location>
</feature>
<dbReference type="Proteomes" id="UP000737018">
    <property type="component" value="Unassembled WGS sequence"/>
</dbReference>
<gene>
    <name evidence="2" type="ORF">CMV_007251</name>
</gene>
<sequence length="241" mass="26483">MGDHGIPREFGWTESSGSDISVDPFADDSDLLSQSNEDDEAPFARHGPIIEADPNDVNMQREFWSHCAMGFILDYRLFSVHYLQQVRLDPWLPMLVGFMLKLDDGTRTWFQCKDRLHFDFGGSSLGLSTGGSHSMGQNHIRVQPFIAQALTVSLDTGLDNITSLGPNALGPIQAPHSPTSATSDLVILSSLHCGEGLEGNLTSSPINPNYLFMHCEKSIEEIALALVNPNGCWEVDLNQLP</sequence>
<accession>A0A8J4RL15</accession>
<dbReference type="AlphaFoldDB" id="A0A8J4RL15"/>
<name>A0A8J4RL15_9ROSI</name>
<feature type="compositionally biased region" description="Acidic residues" evidence="1">
    <location>
        <begin position="25"/>
        <end position="41"/>
    </location>
</feature>
<organism evidence="2 3">
    <name type="scientific">Castanea mollissima</name>
    <name type="common">Chinese chestnut</name>
    <dbReference type="NCBI Taxonomy" id="60419"/>
    <lineage>
        <taxon>Eukaryota</taxon>
        <taxon>Viridiplantae</taxon>
        <taxon>Streptophyta</taxon>
        <taxon>Embryophyta</taxon>
        <taxon>Tracheophyta</taxon>
        <taxon>Spermatophyta</taxon>
        <taxon>Magnoliopsida</taxon>
        <taxon>eudicotyledons</taxon>
        <taxon>Gunneridae</taxon>
        <taxon>Pentapetalae</taxon>
        <taxon>rosids</taxon>
        <taxon>fabids</taxon>
        <taxon>Fagales</taxon>
        <taxon>Fagaceae</taxon>
        <taxon>Castanea</taxon>
    </lineage>
</organism>
<proteinExistence type="predicted"/>
<comment type="caution">
    <text evidence="2">The sequence shown here is derived from an EMBL/GenBank/DDBJ whole genome shotgun (WGS) entry which is preliminary data.</text>
</comment>
<evidence type="ECO:0000256" key="1">
    <source>
        <dbReference type="SAM" id="MobiDB-lite"/>
    </source>
</evidence>
<protein>
    <submittedName>
        <fullName evidence="2">Uncharacterized protein</fullName>
    </submittedName>
</protein>
<evidence type="ECO:0000313" key="2">
    <source>
        <dbReference type="EMBL" id="KAF3968913.1"/>
    </source>
</evidence>
<dbReference type="EMBL" id="JRKL02000711">
    <property type="protein sequence ID" value="KAF3968913.1"/>
    <property type="molecule type" value="Genomic_DNA"/>
</dbReference>
<dbReference type="OrthoDB" id="1805725at2759"/>
<reference evidence="2" key="1">
    <citation type="submission" date="2020-03" db="EMBL/GenBank/DDBJ databases">
        <title>Castanea mollissima Vanexum genome sequencing.</title>
        <authorList>
            <person name="Staton M."/>
        </authorList>
    </citation>
    <scope>NUCLEOTIDE SEQUENCE</scope>
    <source>
        <tissue evidence="2">Leaf</tissue>
    </source>
</reference>
<evidence type="ECO:0000313" key="3">
    <source>
        <dbReference type="Proteomes" id="UP000737018"/>
    </source>
</evidence>
<keyword evidence="3" id="KW-1185">Reference proteome</keyword>